<name>A0A9D3WI95_9ROSI</name>
<feature type="region of interest" description="Disordered" evidence="1">
    <location>
        <begin position="33"/>
        <end position="54"/>
    </location>
</feature>
<gene>
    <name evidence="2" type="ORF">J1N35_000527</name>
</gene>
<dbReference type="EMBL" id="JAIQCV010000001">
    <property type="protein sequence ID" value="KAH1129149.1"/>
    <property type="molecule type" value="Genomic_DNA"/>
</dbReference>
<dbReference type="AlphaFoldDB" id="A0A9D3WI95"/>
<dbReference type="Proteomes" id="UP000828251">
    <property type="component" value="Unassembled WGS sequence"/>
</dbReference>
<sequence length="54" mass="5883">MASLGSLLVEATIPNFSALQENLVSLNLARRNLKKDPPSTLRSPTQAERPGQHN</sequence>
<reference evidence="2 3" key="1">
    <citation type="journal article" date="2021" name="Plant Biotechnol. J.">
        <title>Multi-omics assisted identification of the key and species-specific regulatory components of drought-tolerant mechanisms in Gossypium stocksii.</title>
        <authorList>
            <person name="Yu D."/>
            <person name="Ke L."/>
            <person name="Zhang D."/>
            <person name="Wu Y."/>
            <person name="Sun Y."/>
            <person name="Mei J."/>
            <person name="Sun J."/>
            <person name="Sun Y."/>
        </authorList>
    </citation>
    <scope>NUCLEOTIDE SEQUENCE [LARGE SCALE GENOMIC DNA]</scope>
    <source>
        <strain evidence="3">cv. E1</strain>
        <tissue evidence="2">Leaf</tissue>
    </source>
</reference>
<comment type="caution">
    <text evidence="2">The sequence shown here is derived from an EMBL/GenBank/DDBJ whole genome shotgun (WGS) entry which is preliminary data.</text>
</comment>
<evidence type="ECO:0000313" key="2">
    <source>
        <dbReference type="EMBL" id="KAH1129149.1"/>
    </source>
</evidence>
<organism evidence="2 3">
    <name type="scientific">Gossypium stocksii</name>
    <dbReference type="NCBI Taxonomy" id="47602"/>
    <lineage>
        <taxon>Eukaryota</taxon>
        <taxon>Viridiplantae</taxon>
        <taxon>Streptophyta</taxon>
        <taxon>Embryophyta</taxon>
        <taxon>Tracheophyta</taxon>
        <taxon>Spermatophyta</taxon>
        <taxon>Magnoliopsida</taxon>
        <taxon>eudicotyledons</taxon>
        <taxon>Gunneridae</taxon>
        <taxon>Pentapetalae</taxon>
        <taxon>rosids</taxon>
        <taxon>malvids</taxon>
        <taxon>Malvales</taxon>
        <taxon>Malvaceae</taxon>
        <taxon>Malvoideae</taxon>
        <taxon>Gossypium</taxon>
    </lineage>
</organism>
<protein>
    <submittedName>
        <fullName evidence="2">Uncharacterized protein</fullName>
    </submittedName>
</protein>
<accession>A0A9D3WI95</accession>
<evidence type="ECO:0000256" key="1">
    <source>
        <dbReference type="SAM" id="MobiDB-lite"/>
    </source>
</evidence>
<proteinExistence type="predicted"/>
<dbReference type="OrthoDB" id="10345757at2759"/>
<evidence type="ECO:0000313" key="3">
    <source>
        <dbReference type="Proteomes" id="UP000828251"/>
    </source>
</evidence>
<keyword evidence="3" id="KW-1185">Reference proteome</keyword>